<dbReference type="EMBL" id="RKLT01000029">
    <property type="protein sequence ID" value="MBX0297840.1"/>
    <property type="molecule type" value="Genomic_DNA"/>
</dbReference>
<protein>
    <submittedName>
        <fullName evidence="1">Pyridoxamine 5'-phosphate oxidase family protein</fullName>
    </submittedName>
</protein>
<proteinExistence type="predicted"/>
<dbReference type="SUPFAM" id="SSF50475">
    <property type="entry name" value="FMN-binding split barrel"/>
    <property type="match status" value="1"/>
</dbReference>
<reference evidence="1 2" key="1">
    <citation type="submission" date="2021-06" db="EMBL/GenBank/DDBJ databases">
        <title>Halomicroarcula sp. a new haloarchaeum isolated from saline soil.</title>
        <authorList>
            <person name="Duran-Viseras A."/>
            <person name="Sanchez-Porro C."/>
            <person name="Ventosa A."/>
        </authorList>
    </citation>
    <scope>NUCLEOTIDE SEQUENCE [LARGE SCALE GENOMIC DNA]</scope>
    <source>
        <strain evidence="1 2">F27</strain>
    </source>
</reference>
<organism evidence="1 2">
    <name type="scientific">Haloarcula nitratireducens</name>
    <dbReference type="NCBI Taxonomy" id="2487749"/>
    <lineage>
        <taxon>Archaea</taxon>
        <taxon>Methanobacteriati</taxon>
        <taxon>Methanobacteriota</taxon>
        <taxon>Stenosarchaea group</taxon>
        <taxon>Halobacteria</taxon>
        <taxon>Halobacteriales</taxon>
        <taxon>Haloarculaceae</taxon>
        <taxon>Haloarcula</taxon>
    </lineage>
</organism>
<dbReference type="InterPro" id="IPR024747">
    <property type="entry name" value="Pyridox_Oxase-rel"/>
</dbReference>
<evidence type="ECO:0000313" key="2">
    <source>
        <dbReference type="Proteomes" id="UP001430455"/>
    </source>
</evidence>
<sequence length="152" mass="17404">MLLDEETILSDEEIDSFLGRHETGVISLAREGQPYAVPISYGYDSDHRFYLRLISNPESEKREFLKSSPHARLVVYEEDDPIYTSVVATGTLSEISRDELTVEHMEQYGEAKRPLFEIWGDSLPALNVQLYRLDSDELSGRRAEMERDADSS</sequence>
<keyword evidence="2" id="KW-1185">Reference proteome</keyword>
<dbReference type="Pfam" id="PF12900">
    <property type="entry name" value="Pyridox_ox_2"/>
    <property type="match status" value="1"/>
</dbReference>
<dbReference type="Proteomes" id="UP001430455">
    <property type="component" value="Unassembled WGS sequence"/>
</dbReference>
<evidence type="ECO:0000313" key="1">
    <source>
        <dbReference type="EMBL" id="MBX0297840.1"/>
    </source>
</evidence>
<dbReference type="AlphaFoldDB" id="A0AAW4PII5"/>
<name>A0AAW4PII5_9EURY</name>
<dbReference type="Gene3D" id="2.30.110.10">
    <property type="entry name" value="Electron Transport, Fmn-binding Protein, Chain A"/>
    <property type="match status" value="1"/>
</dbReference>
<dbReference type="RefSeq" id="WP_220582422.1">
    <property type="nucleotide sequence ID" value="NZ_RKLT01000029.1"/>
</dbReference>
<comment type="caution">
    <text evidence="1">The sequence shown here is derived from an EMBL/GenBank/DDBJ whole genome shotgun (WGS) entry which is preliminary data.</text>
</comment>
<gene>
    <name evidence="1" type="ORF">EGH23_23525</name>
</gene>
<accession>A0AAW4PII5</accession>
<dbReference type="InterPro" id="IPR012349">
    <property type="entry name" value="Split_barrel_FMN-bd"/>
</dbReference>